<dbReference type="GO" id="GO:0008408">
    <property type="term" value="F:3'-5' exonuclease activity"/>
    <property type="evidence" value="ECO:0007669"/>
    <property type="project" value="InterPro"/>
</dbReference>
<dbReference type="RefSeq" id="WP_163745134.1">
    <property type="nucleotide sequence ID" value="NZ_JAAGOA010000037.1"/>
</dbReference>
<comment type="function">
    <text evidence="7">SbcCD cleaves DNA hairpin structures. These structures can inhibit DNA replication and are intermediates in certain DNA recombination reactions. The complex acts as a 3'-&gt;5' double strand exonuclease that can open hairpins. It also has a 5' single-strand endonuclease activity.</text>
</comment>
<dbReference type="GO" id="GO:0004519">
    <property type="term" value="F:endonuclease activity"/>
    <property type="evidence" value="ECO:0007669"/>
    <property type="project" value="UniProtKB-KW"/>
</dbReference>
<dbReference type="InterPro" id="IPR029052">
    <property type="entry name" value="Metallo-depent_PP-like"/>
</dbReference>
<evidence type="ECO:0000313" key="11">
    <source>
        <dbReference type="Proteomes" id="UP000475214"/>
    </source>
</evidence>
<accession>A0A6L9SH26</accession>
<dbReference type="SUPFAM" id="SSF56300">
    <property type="entry name" value="Metallo-dependent phosphatases"/>
    <property type="match status" value="1"/>
</dbReference>
<keyword evidence="7" id="KW-0255">Endonuclease</keyword>
<dbReference type="InterPro" id="IPR004593">
    <property type="entry name" value="SbcD"/>
</dbReference>
<keyword evidence="6 7" id="KW-0269">Exonuclease</keyword>
<evidence type="ECO:0000259" key="8">
    <source>
        <dbReference type="Pfam" id="PF00149"/>
    </source>
</evidence>
<dbReference type="NCBIfam" id="TIGR00619">
    <property type="entry name" value="sbcd"/>
    <property type="match status" value="1"/>
</dbReference>
<keyword evidence="5 7" id="KW-0378">Hydrolase</keyword>
<dbReference type="InterPro" id="IPR041796">
    <property type="entry name" value="Mre11_N"/>
</dbReference>
<evidence type="ECO:0000256" key="6">
    <source>
        <dbReference type="ARBA" id="ARBA00022839"/>
    </source>
</evidence>
<feature type="domain" description="Calcineurin-like phosphoesterase" evidence="8">
    <location>
        <begin position="1"/>
        <end position="226"/>
    </location>
</feature>
<name>A0A6L9SH26_9ACTN</name>
<evidence type="ECO:0000256" key="1">
    <source>
        <dbReference type="ARBA" id="ARBA00010555"/>
    </source>
</evidence>
<comment type="similarity">
    <text evidence="1 7">Belongs to the SbcD family.</text>
</comment>
<comment type="caution">
    <text evidence="10">The sequence shown here is derived from an EMBL/GenBank/DDBJ whole genome shotgun (WGS) entry which is preliminary data.</text>
</comment>
<evidence type="ECO:0000313" key="10">
    <source>
        <dbReference type="EMBL" id="NEE04586.1"/>
    </source>
</evidence>
<feature type="domain" description="Nuclease SbcCD subunit D C-terminal" evidence="9">
    <location>
        <begin position="280"/>
        <end position="365"/>
    </location>
</feature>
<dbReference type="AlphaFoldDB" id="A0A6L9SH26"/>
<evidence type="ECO:0000256" key="3">
    <source>
        <dbReference type="ARBA" id="ARBA00013365"/>
    </source>
</evidence>
<dbReference type="Proteomes" id="UP000475214">
    <property type="component" value="Unassembled WGS sequence"/>
</dbReference>
<keyword evidence="11" id="KW-1185">Reference proteome</keyword>
<evidence type="ECO:0000256" key="4">
    <source>
        <dbReference type="ARBA" id="ARBA00022722"/>
    </source>
</evidence>
<dbReference type="GO" id="GO:0006310">
    <property type="term" value="P:DNA recombination"/>
    <property type="evidence" value="ECO:0007669"/>
    <property type="project" value="UniProtKB-KW"/>
</dbReference>
<dbReference type="Pfam" id="PF00149">
    <property type="entry name" value="Metallophos"/>
    <property type="match status" value="1"/>
</dbReference>
<gene>
    <name evidence="7" type="primary">sbcD</name>
    <name evidence="10" type="ORF">G1H10_30925</name>
</gene>
<protein>
    <recommendedName>
        <fullName evidence="3 7">Nuclease SbcCD subunit D</fullName>
    </recommendedName>
</protein>
<dbReference type="PANTHER" id="PTHR30337:SF0">
    <property type="entry name" value="NUCLEASE SBCCD SUBUNIT D"/>
    <property type="match status" value="1"/>
</dbReference>
<dbReference type="InterPro" id="IPR004843">
    <property type="entry name" value="Calcineurin-like_PHP"/>
</dbReference>
<keyword evidence="7" id="KW-0235">DNA replication</keyword>
<keyword evidence="4 7" id="KW-0540">Nuclease</keyword>
<organism evidence="10 11">
    <name type="scientific">Phytoactinopolyspora halotolerans</name>
    <dbReference type="NCBI Taxonomy" id="1981512"/>
    <lineage>
        <taxon>Bacteria</taxon>
        <taxon>Bacillati</taxon>
        <taxon>Actinomycetota</taxon>
        <taxon>Actinomycetes</taxon>
        <taxon>Jiangellales</taxon>
        <taxon>Jiangellaceae</taxon>
        <taxon>Phytoactinopolyspora</taxon>
    </lineage>
</organism>
<keyword evidence="7" id="KW-0233">DNA recombination</keyword>
<dbReference type="EMBL" id="JAAGOA010000037">
    <property type="protein sequence ID" value="NEE04586.1"/>
    <property type="molecule type" value="Genomic_DNA"/>
</dbReference>
<dbReference type="Gene3D" id="3.60.21.10">
    <property type="match status" value="1"/>
</dbReference>
<comment type="subunit">
    <text evidence="2 7">Heterodimer of SbcC and SbcD.</text>
</comment>
<evidence type="ECO:0000259" key="9">
    <source>
        <dbReference type="Pfam" id="PF12320"/>
    </source>
</evidence>
<dbReference type="InterPro" id="IPR026843">
    <property type="entry name" value="SbcD_C"/>
</dbReference>
<dbReference type="CDD" id="cd00840">
    <property type="entry name" value="MPP_Mre11_N"/>
    <property type="match status" value="1"/>
</dbReference>
<reference evidence="10 11" key="1">
    <citation type="submission" date="2020-02" db="EMBL/GenBank/DDBJ databases">
        <authorList>
            <person name="Li X.-J."/>
            <person name="Han X.-M."/>
        </authorList>
    </citation>
    <scope>NUCLEOTIDE SEQUENCE [LARGE SCALE GENOMIC DNA]</scope>
    <source>
        <strain evidence="10 11">CCTCC AB 2017055</strain>
    </source>
</reference>
<dbReference type="GO" id="GO:0006260">
    <property type="term" value="P:DNA replication"/>
    <property type="evidence" value="ECO:0007669"/>
    <property type="project" value="UniProtKB-KW"/>
</dbReference>
<evidence type="ECO:0000256" key="5">
    <source>
        <dbReference type="ARBA" id="ARBA00022801"/>
    </source>
</evidence>
<sequence length="395" mass="42992">MRLLHTSDWHLGRTLHGLDLLEHQAAVLDHIVEVTAREKVDAVLIAGDVFDRAIPPVEAVRLLEDTLKRLTEHATVIVTSGNHDSAIRLGYGSTLFPQNLHVATRVADVGVPVALTDKHGPVFIYPFPYLDPDGCRHELSDDDAPLTRSHEAVCAAAMRRVNADLQERRGDDGAVRTVVMAHAFVVGGIPLETSESERDIRVGGVDSVPSAVFDGIDYVALGHLHGPQEPRTDHATTRLRYAGSPLRFSFSEATQEKSITIVDLGQDGVAEVTAVPVPQPRPMARIVGTLDSVLTDPVHEQHVESWVQVTVTDPGRPQQMRERVAHRFPHLLEVRHVPEGEEIGTGDGVANPSAIDPLEVAGDFVHHVTGTDITDAELESFRASHDAVLAAERSE</sequence>
<dbReference type="InterPro" id="IPR050535">
    <property type="entry name" value="DNA_Repair-Maintenance_Comp"/>
</dbReference>
<proteinExistence type="inferred from homology"/>
<evidence type="ECO:0000256" key="2">
    <source>
        <dbReference type="ARBA" id="ARBA00011322"/>
    </source>
</evidence>
<dbReference type="PANTHER" id="PTHR30337">
    <property type="entry name" value="COMPONENT OF ATP-DEPENDENT DSDNA EXONUCLEASE"/>
    <property type="match status" value="1"/>
</dbReference>
<dbReference type="Pfam" id="PF12320">
    <property type="entry name" value="SbcD_C"/>
    <property type="match status" value="1"/>
</dbReference>
<evidence type="ECO:0000256" key="7">
    <source>
        <dbReference type="RuleBase" id="RU363069"/>
    </source>
</evidence>